<organism evidence="1">
    <name type="scientific">Rhizophora mucronata</name>
    <name type="common">Asiatic mangrove</name>
    <dbReference type="NCBI Taxonomy" id="61149"/>
    <lineage>
        <taxon>Eukaryota</taxon>
        <taxon>Viridiplantae</taxon>
        <taxon>Streptophyta</taxon>
        <taxon>Embryophyta</taxon>
        <taxon>Tracheophyta</taxon>
        <taxon>Spermatophyta</taxon>
        <taxon>Magnoliopsida</taxon>
        <taxon>eudicotyledons</taxon>
        <taxon>Gunneridae</taxon>
        <taxon>Pentapetalae</taxon>
        <taxon>rosids</taxon>
        <taxon>fabids</taxon>
        <taxon>Malpighiales</taxon>
        <taxon>Rhizophoraceae</taxon>
        <taxon>Rhizophora</taxon>
    </lineage>
</organism>
<reference evidence="1" key="1">
    <citation type="submission" date="2018-02" db="EMBL/GenBank/DDBJ databases">
        <title>Rhizophora mucronata_Transcriptome.</title>
        <authorList>
            <person name="Meera S.P."/>
            <person name="Sreeshan A."/>
            <person name="Augustine A."/>
        </authorList>
    </citation>
    <scope>NUCLEOTIDE SEQUENCE</scope>
    <source>
        <tissue evidence="1">Leaf</tissue>
    </source>
</reference>
<accession>A0A2P2IKB0</accession>
<evidence type="ECO:0000313" key="1">
    <source>
        <dbReference type="EMBL" id="MBW81665.1"/>
    </source>
</evidence>
<protein>
    <submittedName>
        <fullName evidence="1">Uncharacterized protein</fullName>
    </submittedName>
</protein>
<dbReference type="AlphaFoldDB" id="A0A2P2IKB0"/>
<dbReference type="EMBL" id="GGEC01001182">
    <property type="protein sequence ID" value="MBW81665.1"/>
    <property type="molecule type" value="Transcribed_RNA"/>
</dbReference>
<name>A0A2P2IKB0_RHIMU</name>
<sequence length="32" mass="3419">MSDNYNGGFCVSGNISTVSTTRKGVSIIFSYI</sequence>
<proteinExistence type="predicted"/>